<dbReference type="SUPFAM" id="SSF81383">
    <property type="entry name" value="F-box domain"/>
    <property type="match status" value="1"/>
</dbReference>
<dbReference type="SMR" id="A0AAN5PEK7"/>
<dbReference type="AlphaFoldDB" id="A0AAN5PEK7"/>
<dbReference type="InterPro" id="IPR001810">
    <property type="entry name" value="F-box_dom"/>
</dbReference>
<name>A0AAN5PEK7_LEGPN</name>
<proteinExistence type="predicted"/>
<dbReference type="Gene3D" id="1.20.1280.50">
    <property type="match status" value="1"/>
</dbReference>
<dbReference type="Pfam" id="PF12937">
    <property type="entry name" value="F-box-like"/>
    <property type="match status" value="1"/>
</dbReference>
<organism evidence="2 3">
    <name type="scientific">Legionella pneumophila</name>
    <dbReference type="NCBI Taxonomy" id="446"/>
    <lineage>
        <taxon>Bacteria</taxon>
        <taxon>Pseudomonadati</taxon>
        <taxon>Pseudomonadota</taxon>
        <taxon>Gammaproteobacteria</taxon>
        <taxon>Legionellales</taxon>
        <taxon>Legionellaceae</taxon>
        <taxon>Legionella</taxon>
    </lineage>
</organism>
<protein>
    <submittedName>
        <fullName evidence="2">Lpg2525 family Dot/Icm T4SS effector</fullName>
    </submittedName>
</protein>
<sequence>MKEKYKKSLYIPNELLLEIFADKNLDIQNIIVVSMVCKLWYELSLDNAVWRPLFIKRFSYSPTLANHSIFKEDYQKQLALTQAMKKKCESNHACRNEPGLLEAIREKNIPLIYALFESGHRIIIDSFPDGEQQFTEEMLGFLSECAELPSSLLARIFKRGFCTADMETSEFLALHFIVAEADEKLLQKIFRALGDDLLSVSRYCDLYDNNFFSSLLHFPVERFSLVLRLLYETLGKTKLSTLLVYQNHTYTDWSCIHSASRCGREYFFITLKYLKRQDYPVLLKKGLNDEDIPLFNIAYWGDKESLSHIINILGADATTFLKYKDNKGRNILLPALLSEDHSTVELIEKVMGMEFIDLLLMQDTNGRDILRRVMLLQEPTVLRRINTVLKLLRDYDCLDIAQELYSSDEFTQLISQNLYINQDETIELFNKYTEEKTNNFCSIL</sequence>
<dbReference type="Proteomes" id="UP000866496">
    <property type="component" value="Unassembled WGS sequence"/>
</dbReference>
<feature type="domain" description="F-box" evidence="1">
    <location>
        <begin position="11"/>
        <end position="55"/>
    </location>
</feature>
<evidence type="ECO:0000313" key="2">
    <source>
        <dbReference type="EMBL" id="HAU1878653.1"/>
    </source>
</evidence>
<evidence type="ECO:0000259" key="1">
    <source>
        <dbReference type="Pfam" id="PF12937"/>
    </source>
</evidence>
<dbReference type="EMBL" id="DACWHX010000001">
    <property type="protein sequence ID" value="HAU1878653.1"/>
    <property type="molecule type" value="Genomic_DNA"/>
</dbReference>
<accession>A0AAN5PEK7</accession>
<dbReference type="InterPro" id="IPR036047">
    <property type="entry name" value="F-box-like_dom_sf"/>
</dbReference>
<comment type="caution">
    <text evidence="2">The sequence shown here is derived from an EMBL/GenBank/DDBJ whole genome shotgun (WGS) entry which is preliminary data.</text>
</comment>
<dbReference type="GeneID" id="57036522"/>
<reference evidence="2" key="2">
    <citation type="submission" date="2019-10" db="EMBL/GenBank/DDBJ databases">
        <authorList>
            <consortium name="NCBI Pathogen Detection Project"/>
        </authorList>
    </citation>
    <scope>NUCLEOTIDE SEQUENCE</scope>
    <source>
        <strain evidence="2">AZ00058701</strain>
    </source>
</reference>
<dbReference type="RefSeq" id="WP_010948227.1">
    <property type="nucleotide sequence ID" value="NZ_CCZO01000021.1"/>
</dbReference>
<gene>
    <name evidence="2" type="ORF">JBJ86_00095</name>
</gene>
<reference evidence="2" key="1">
    <citation type="journal article" date="2018" name="Genome Biol.">
        <title>SKESA: strategic k-mer extension for scrupulous assemblies.</title>
        <authorList>
            <person name="Souvorov A."/>
            <person name="Agarwala R."/>
            <person name="Lipman D.J."/>
        </authorList>
    </citation>
    <scope>NUCLEOTIDE SEQUENCE</scope>
    <source>
        <strain evidence="2">AZ00058701</strain>
    </source>
</reference>
<evidence type="ECO:0000313" key="3">
    <source>
        <dbReference type="Proteomes" id="UP000866496"/>
    </source>
</evidence>